<dbReference type="InParanoid" id="A0A672H2H1"/>
<dbReference type="PANTHER" id="PTHR14469:SF0">
    <property type="entry name" value="FAMILY WITH SEQUENCE SIMILARITY 113"/>
    <property type="match status" value="1"/>
</dbReference>
<dbReference type="SUPFAM" id="SSF52266">
    <property type="entry name" value="SGNH hydrolase"/>
    <property type="match status" value="1"/>
</dbReference>
<sequence>MRSFVSHKQASQLLHNKFVVVLGDSNQRAIYKDLVLLLQKDKFLTLKQLRTKGEMSFEQDCLVEGGCLNKLHNGIAYREVRQFQSDHHLVRFYFLTRIFSRYMESVLEDFRQGLKPDVVIINSCVWDISRYSRNWIGDYKENLHTFFEELKAILPEETLVIWNLTLPLGEKIKGGFLVPEIQHMAPQLRFDVIEANFFSGTLADAYNLDVVDLHFHFRFSLHRRTNDGVHWDNVAHRRITSVLLQHAADAWGVVLMSPLDASDSFLNRLLSFHCMDTSVCSRALTQTVIELHLEHKSCMKASLRIFNLRHLWQICAQRGFTTATTGRSSSLIPRVTATSSATQDHGLIPPCTDVSPSLLHHPPHITGFPMKTGLLQAVRFPPRLSFIPYPHGLSLIIMKVTI</sequence>
<dbReference type="Proteomes" id="UP000472267">
    <property type="component" value="Chromosome 3"/>
</dbReference>
<reference evidence="2" key="2">
    <citation type="submission" date="2025-08" db="UniProtKB">
        <authorList>
            <consortium name="Ensembl"/>
        </authorList>
    </citation>
    <scope>IDENTIFICATION</scope>
</reference>
<dbReference type="InterPro" id="IPR036514">
    <property type="entry name" value="SGNH_hydro_sf"/>
</dbReference>
<reference evidence="2" key="3">
    <citation type="submission" date="2025-09" db="UniProtKB">
        <authorList>
            <consortium name="Ensembl"/>
        </authorList>
    </citation>
    <scope>IDENTIFICATION</scope>
</reference>
<proteinExistence type="inferred from homology"/>
<dbReference type="AlphaFoldDB" id="A0A672H2H1"/>
<evidence type="ECO:0000313" key="2">
    <source>
        <dbReference type="Ensembl" id="ENSSFAP00005020499.1"/>
    </source>
</evidence>
<keyword evidence="3" id="KW-1185">Reference proteome</keyword>
<name>A0A672H2H1_SALFA</name>
<dbReference type="Ensembl" id="ENSSFAT00005021308.1">
    <property type="protein sequence ID" value="ENSSFAP00005020499.1"/>
    <property type="gene ID" value="ENSSFAG00005010656.1"/>
</dbReference>
<evidence type="ECO:0000256" key="1">
    <source>
        <dbReference type="ARBA" id="ARBA00037957"/>
    </source>
</evidence>
<dbReference type="PANTHER" id="PTHR14469">
    <property type="entry name" value="SARCOMA ANTIGEN NY-SAR-23"/>
    <property type="match status" value="1"/>
</dbReference>
<protein>
    <submittedName>
        <fullName evidence="2">Family with sequence similarity 113</fullName>
    </submittedName>
</protein>
<dbReference type="FunCoup" id="A0A672H2H1">
    <property type="interactions" value="532"/>
</dbReference>
<dbReference type="OMA" id="IAHRKIT"/>
<organism evidence="2 3">
    <name type="scientific">Salarias fasciatus</name>
    <name type="common">Jewelled blenny</name>
    <name type="synonym">Blennius fasciatus</name>
    <dbReference type="NCBI Taxonomy" id="181472"/>
    <lineage>
        <taxon>Eukaryota</taxon>
        <taxon>Metazoa</taxon>
        <taxon>Chordata</taxon>
        <taxon>Craniata</taxon>
        <taxon>Vertebrata</taxon>
        <taxon>Euteleostomi</taxon>
        <taxon>Actinopterygii</taxon>
        <taxon>Neopterygii</taxon>
        <taxon>Teleostei</taxon>
        <taxon>Neoteleostei</taxon>
        <taxon>Acanthomorphata</taxon>
        <taxon>Ovalentaria</taxon>
        <taxon>Blenniimorphae</taxon>
        <taxon>Blenniiformes</taxon>
        <taxon>Blennioidei</taxon>
        <taxon>Blenniidae</taxon>
        <taxon>Salariinae</taxon>
        <taxon>Salarias</taxon>
    </lineage>
</organism>
<evidence type="ECO:0000313" key="3">
    <source>
        <dbReference type="Proteomes" id="UP000472267"/>
    </source>
</evidence>
<dbReference type="Gene3D" id="3.40.50.1110">
    <property type="entry name" value="SGNH hydrolase"/>
    <property type="match status" value="1"/>
</dbReference>
<gene>
    <name evidence="2" type="primary">LOC115386220</name>
</gene>
<accession>A0A672H2H1</accession>
<reference evidence="2" key="1">
    <citation type="submission" date="2019-06" db="EMBL/GenBank/DDBJ databases">
        <authorList>
            <consortium name="Wellcome Sanger Institute Data Sharing"/>
        </authorList>
    </citation>
    <scope>NUCLEOTIDE SEQUENCE [LARGE SCALE GENOMIC DNA]</scope>
</reference>
<comment type="similarity">
    <text evidence="1">Belongs to the PC-esterase family.</text>
</comment>